<sequence>MTHDQAIKQVKSVHGTKHANLVQGCFDGGVTTGQMVTEAFKAHSKAIAEGKSYDEAIEILRVRYGKEHANLFTSLRKNLRLDELARAKSAIDEYSTKPEYSCLSKLELAEQLKDEGVLKRDE</sequence>
<name>K0SCM6_THAOC</name>
<feature type="non-terminal residue" evidence="1">
    <location>
        <position position="122"/>
    </location>
</feature>
<comment type="caution">
    <text evidence="1">The sequence shown here is derived from an EMBL/GenBank/DDBJ whole genome shotgun (WGS) entry which is preliminary data.</text>
</comment>
<keyword evidence="2" id="KW-1185">Reference proteome</keyword>
<organism evidence="1 2">
    <name type="scientific">Thalassiosira oceanica</name>
    <name type="common">Marine diatom</name>
    <dbReference type="NCBI Taxonomy" id="159749"/>
    <lineage>
        <taxon>Eukaryota</taxon>
        <taxon>Sar</taxon>
        <taxon>Stramenopiles</taxon>
        <taxon>Ochrophyta</taxon>
        <taxon>Bacillariophyta</taxon>
        <taxon>Coscinodiscophyceae</taxon>
        <taxon>Thalassiosirophycidae</taxon>
        <taxon>Thalassiosirales</taxon>
        <taxon>Thalassiosiraceae</taxon>
        <taxon>Thalassiosira</taxon>
    </lineage>
</organism>
<accession>K0SCM6</accession>
<dbReference type="AlphaFoldDB" id="K0SCM6"/>
<gene>
    <name evidence="1" type="ORF">THAOC_21190</name>
</gene>
<evidence type="ECO:0000313" key="2">
    <source>
        <dbReference type="Proteomes" id="UP000266841"/>
    </source>
</evidence>
<proteinExistence type="predicted"/>
<protein>
    <submittedName>
        <fullName evidence="1">Uncharacterized protein</fullName>
    </submittedName>
</protein>
<dbReference type="EMBL" id="AGNL01024558">
    <property type="protein sequence ID" value="EJK58666.1"/>
    <property type="molecule type" value="Genomic_DNA"/>
</dbReference>
<evidence type="ECO:0000313" key="1">
    <source>
        <dbReference type="EMBL" id="EJK58666.1"/>
    </source>
</evidence>
<reference evidence="1 2" key="1">
    <citation type="journal article" date="2012" name="Genome Biol.">
        <title>Genome and low-iron response of an oceanic diatom adapted to chronic iron limitation.</title>
        <authorList>
            <person name="Lommer M."/>
            <person name="Specht M."/>
            <person name="Roy A.S."/>
            <person name="Kraemer L."/>
            <person name="Andreson R."/>
            <person name="Gutowska M.A."/>
            <person name="Wolf J."/>
            <person name="Bergner S.V."/>
            <person name="Schilhabel M.B."/>
            <person name="Klostermeier U.C."/>
            <person name="Beiko R.G."/>
            <person name="Rosenstiel P."/>
            <person name="Hippler M."/>
            <person name="Laroche J."/>
        </authorList>
    </citation>
    <scope>NUCLEOTIDE SEQUENCE [LARGE SCALE GENOMIC DNA]</scope>
    <source>
        <strain evidence="1 2">CCMP1005</strain>
    </source>
</reference>
<dbReference type="Proteomes" id="UP000266841">
    <property type="component" value="Unassembled WGS sequence"/>
</dbReference>